<feature type="transmembrane region" description="Helical" evidence="7">
    <location>
        <begin position="265"/>
        <end position="292"/>
    </location>
</feature>
<dbReference type="PANTHER" id="PTHR43243">
    <property type="entry name" value="INNER MEMBRANE TRANSPORTER YGJI-RELATED"/>
    <property type="match status" value="1"/>
</dbReference>
<feature type="transmembrane region" description="Helical" evidence="7">
    <location>
        <begin position="312"/>
        <end position="336"/>
    </location>
</feature>
<accession>A0AAD5FM31</accession>
<feature type="transmembrane region" description="Helical" evidence="7">
    <location>
        <begin position="389"/>
        <end position="412"/>
    </location>
</feature>
<evidence type="ECO:0000256" key="3">
    <source>
        <dbReference type="ARBA" id="ARBA00022692"/>
    </source>
</evidence>
<feature type="region of interest" description="Disordered" evidence="6">
    <location>
        <begin position="417"/>
        <end position="443"/>
    </location>
</feature>
<feature type="transmembrane region" description="Helical" evidence="7">
    <location>
        <begin position="169"/>
        <end position="188"/>
    </location>
</feature>
<feature type="transmembrane region" description="Helical" evidence="7">
    <location>
        <begin position="227"/>
        <end position="253"/>
    </location>
</feature>
<feature type="transmembrane region" description="Helical" evidence="7">
    <location>
        <begin position="40"/>
        <end position="61"/>
    </location>
</feature>
<evidence type="ECO:0000256" key="7">
    <source>
        <dbReference type="SAM" id="Phobius"/>
    </source>
</evidence>
<feature type="transmembrane region" description="Helical" evidence="7">
    <location>
        <begin position="67"/>
        <end position="88"/>
    </location>
</feature>
<feature type="transmembrane region" description="Helical" evidence="7">
    <location>
        <begin position="100"/>
        <end position="121"/>
    </location>
</feature>
<evidence type="ECO:0000256" key="5">
    <source>
        <dbReference type="ARBA" id="ARBA00023136"/>
    </source>
</evidence>
<keyword evidence="3 7" id="KW-0812">Transmembrane</keyword>
<evidence type="ECO:0000256" key="4">
    <source>
        <dbReference type="ARBA" id="ARBA00022989"/>
    </source>
</evidence>
<reference evidence="9" key="1">
    <citation type="submission" date="2018-07" db="EMBL/GenBank/DDBJ databases">
        <title>Comparative genomics of catfishes provides insights into carnivory and benthic adaptation.</title>
        <authorList>
            <person name="Zhang Y."/>
            <person name="Wang D."/>
            <person name="Peng Z."/>
            <person name="Zheng S."/>
            <person name="Shao F."/>
            <person name="Tao W."/>
        </authorList>
    </citation>
    <scope>NUCLEOTIDE SEQUENCE</scope>
    <source>
        <strain evidence="9">Chongqing</strain>
    </source>
</reference>
<feature type="non-terminal residue" evidence="9">
    <location>
        <position position="1"/>
    </location>
</feature>
<dbReference type="GO" id="GO:0015171">
    <property type="term" value="F:amino acid transmembrane transporter activity"/>
    <property type="evidence" value="ECO:0007669"/>
    <property type="project" value="TreeGrafter"/>
</dbReference>
<keyword evidence="4 7" id="KW-1133">Transmembrane helix</keyword>
<comment type="subcellular location">
    <subcellularLocation>
        <location evidence="1">Membrane</location>
        <topology evidence="1">Multi-pass membrane protein</topology>
    </subcellularLocation>
</comment>
<dbReference type="Proteomes" id="UP001205998">
    <property type="component" value="Unassembled WGS sequence"/>
</dbReference>
<feature type="domain" description="Cationic amino acid transporter C-terminal" evidence="8">
    <location>
        <begin position="550"/>
        <end position="600"/>
    </location>
</feature>
<dbReference type="GO" id="GO:0005886">
    <property type="term" value="C:plasma membrane"/>
    <property type="evidence" value="ECO:0007669"/>
    <property type="project" value="TreeGrafter"/>
</dbReference>
<name>A0AAD5FM31_SILAS</name>
<feature type="non-terminal residue" evidence="9">
    <location>
        <position position="656"/>
    </location>
</feature>
<dbReference type="Gene3D" id="1.20.1740.10">
    <property type="entry name" value="Amino acid/polyamine transporter I"/>
    <property type="match status" value="2"/>
</dbReference>
<organism evidence="9 10">
    <name type="scientific">Silurus asotus</name>
    <name type="common">Amur catfish</name>
    <name type="synonym">Parasilurus asotus</name>
    <dbReference type="NCBI Taxonomy" id="30991"/>
    <lineage>
        <taxon>Eukaryota</taxon>
        <taxon>Metazoa</taxon>
        <taxon>Chordata</taxon>
        <taxon>Craniata</taxon>
        <taxon>Vertebrata</taxon>
        <taxon>Euteleostomi</taxon>
        <taxon>Actinopterygii</taxon>
        <taxon>Neopterygii</taxon>
        <taxon>Teleostei</taxon>
        <taxon>Ostariophysi</taxon>
        <taxon>Siluriformes</taxon>
        <taxon>Siluridae</taxon>
        <taxon>Silurus</taxon>
    </lineage>
</organism>
<feature type="transmembrane region" description="Helical" evidence="7">
    <location>
        <begin position="195"/>
        <end position="215"/>
    </location>
</feature>
<dbReference type="FunFam" id="1.20.1740.10:FF:000010">
    <property type="entry name" value="probable cationic amino acid transporter"/>
    <property type="match status" value="1"/>
</dbReference>
<feature type="compositionally biased region" description="Low complexity" evidence="6">
    <location>
        <begin position="638"/>
        <end position="656"/>
    </location>
</feature>
<feature type="transmembrane region" description="Helical" evidence="7">
    <location>
        <begin position="552"/>
        <end position="571"/>
    </location>
</feature>
<dbReference type="InterPro" id="IPR029485">
    <property type="entry name" value="CAT_C"/>
</dbReference>
<dbReference type="AlphaFoldDB" id="A0AAD5FM31"/>
<proteinExistence type="predicted"/>
<keyword evidence="10" id="KW-1185">Reference proteome</keyword>
<evidence type="ECO:0000256" key="6">
    <source>
        <dbReference type="SAM" id="MobiDB-lite"/>
    </source>
</evidence>
<evidence type="ECO:0000256" key="2">
    <source>
        <dbReference type="ARBA" id="ARBA00022448"/>
    </source>
</evidence>
<keyword evidence="2" id="KW-0813">Transport</keyword>
<sequence>LTMVSCSPAVRFCQKLNRLKTLEDDMMATSLRRCLSTLDLALLGVGAMIGSGLYVLTGAVAKDLAGPAVVLSFLIAGVASLMAALCYAEFGARVPKTGSAYMFTYVSVGEIWAFLIGWNVILEYMIGGAAVARAWSGYLDSIFDHRIRNFTESHVMRWDAPFLARYPDFLAAGVLLIASFVISFGVRVSSWLNHIFSMVSMVVIAFILIFGFALADPTNWSARKGGFAPYGFSGIMAGTATCFYAFVGFDVIAASSEEARDPRKAIPLATAISLALAATAYILVSMVLTLMVPWNTLDPNSALSDAFFRRGYSWAGLIVAVGSICAMNTVLLSNLFSLPRIVYAMSEDGLFFSVFSRVNPVTKVPIIAILVFGSLMAVLALIFDLEALVQFLSIGTLLAYTFVAASIIVLRFQPEKNASGKKDAPAPSPGQQSSASELKEDSGELKEYESFSDKLRLVEQKKFPGTLSARWEPYLGSVLGDWAPGEVVSFSVLSLMVSAVSLCSVLVFGQSYLALPTWSFVLLLIIFSLAFILSLIVISVHEQQQNTKSFQVPLVPLIPGVSILTNVFLMMKLSPLTWLRFTIWVAAGLIVYFGYGIWHSKEGLKEPRSVSARYVVLPSGSLVETVQNVQPEGHVHTHTPATNTPTPAADDTQASR</sequence>
<feature type="transmembrane region" description="Helical" evidence="7">
    <location>
        <begin position="364"/>
        <end position="383"/>
    </location>
</feature>
<evidence type="ECO:0000259" key="8">
    <source>
        <dbReference type="Pfam" id="PF13906"/>
    </source>
</evidence>
<dbReference type="InterPro" id="IPR002293">
    <property type="entry name" value="AA/rel_permease1"/>
</dbReference>
<dbReference type="PANTHER" id="PTHR43243:SF4">
    <property type="entry name" value="CATIONIC AMINO ACID TRANSPORTER 4"/>
    <property type="match status" value="1"/>
</dbReference>
<comment type="caution">
    <text evidence="9">The sequence shown here is derived from an EMBL/GenBank/DDBJ whole genome shotgun (WGS) entry which is preliminary data.</text>
</comment>
<evidence type="ECO:0000256" key="1">
    <source>
        <dbReference type="ARBA" id="ARBA00004141"/>
    </source>
</evidence>
<evidence type="ECO:0000313" key="10">
    <source>
        <dbReference type="Proteomes" id="UP001205998"/>
    </source>
</evidence>
<gene>
    <name evidence="9" type="ORF">C0J50_18549</name>
</gene>
<dbReference type="Pfam" id="PF13520">
    <property type="entry name" value="AA_permease_2"/>
    <property type="match status" value="1"/>
</dbReference>
<dbReference type="Pfam" id="PF13906">
    <property type="entry name" value="AA_permease_C"/>
    <property type="match status" value="1"/>
</dbReference>
<protein>
    <submittedName>
        <fullName evidence="9">Cationic amino acid transporter 4</fullName>
    </submittedName>
</protein>
<feature type="transmembrane region" description="Helical" evidence="7">
    <location>
        <begin position="520"/>
        <end position="540"/>
    </location>
</feature>
<dbReference type="EMBL" id="MU551627">
    <property type="protein sequence ID" value="KAI5622165.1"/>
    <property type="molecule type" value="Genomic_DNA"/>
</dbReference>
<feature type="transmembrane region" description="Helical" evidence="7">
    <location>
        <begin position="577"/>
        <end position="598"/>
    </location>
</feature>
<evidence type="ECO:0000313" key="9">
    <source>
        <dbReference type="EMBL" id="KAI5622165.1"/>
    </source>
</evidence>
<feature type="region of interest" description="Disordered" evidence="6">
    <location>
        <begin position="634"/>
        <end position="656"/>
    </location>
</feature>
<feature type="transmembrane region" description="Helical" evidence="7">
    <location>
        <begin position="487"/>
        <end position="508"/>
    </location>
</feature>
<keyword evidence="5 7" id="KW-0472">Membrane</keyword>